<evidence type="ECO:0000256" key="2">
    <source>
        <dbReference type="ARBA" id="ARBA00009012"/>
    </source>
</evidence>
<dbReference type="InterPro" id="IPR002794">
    <property type="entry name" value="DUF92_TMEM19"/>
</dbReference>
<feature type="transmembrane region" description="Helical" evidence="6">
    <location>
        <begin position="292"/>
        <end position="311"/>
    </location>
</feature>
<dbReference type="RefSeq" id="XP_020044190.1">
    <property type="nucleotide sequence ID" value="XM_020192151.1"/>
</dbReference>
<protein>
    <recommendedName>
        <fullName evidence="9">DUF92-domain-containing protein</fullName>
    </recommendedName>
</protein>
<evidence type="ECO:0000256" key="4">
    <source>
        <dbReference type="ARBA" id="ARBA00022989"/>
    </source>
</evidence>
<evidence type="ECO:0000313" key="8">
    <source>
        <dbReference type="Proteomes" id="UP000095038"/>
    </source>
</evidence>
<dbReference type="PANTHER" id="PTHR13353">
    <property type="entry name" value="TRANSMEMBRANE PROTEIN 19"/>
    <property type="match status" value="1"/>
</dbReference>
<evidence type="ECO:0000256" key="3">
    <source>
        <dbReference type="ARBA" id="ARBA00022692"/>
    </source>
</evidence>
<reference evidence="8" key="1">
    <citation type="submission" date="2016-05" db="EMBL/GenBank/DDBJ databases">
        <title>Comparative genomics of biotechnologically important yeasts.</title>
        <authorList>
            <consortium name="DOE Joint Genome Institute"/>
            <person name="Riley R."/>
            <person name="Haridas S."/>
            <person name="Wolfe K.H."/>
            <person name="Lopes M.R."/>
            <person name="Hittinger C.T."/>
            <person name="Goker M."/>
            <person name="Salamov A."/>
            <person name="Wisecaver J."/>
            <person name="Long T.M."/>
            <person name="Aerts A.L."/>
            <person name="Barry K."/>
            <person name="Choi C."/>
            <person name="Clum A."/>
            <person name="Coughlan A.Y."/>
            <person name="Deshpande S."/>
            <person name="Douglass A.P."/>
            <person name="Hanson S.J."/>
            <person name="Klenk H.-P."/>
            <person name="Labutti K."/>
            <person name="Lapidus A."/>
            <person name="Lindquist E."/>
            <person name="Lipzen A."/>
            <person name="Meier-Kolthoff J.P."/>
            <person name="Ohm R.A."/>
            <person name="Otillar R.P."/>
            <person name="Pangilinan J."/>
            <person name="Peng Y."/>
            <person name="Rokas A."/>
            <person name="Rosa C.A."/>
            <person name="Scheuner C."/>
            <person name="Sibirny A.A."/>
            <person name="Slot J.C."/>
            <person name="Stielow J.B."/>
            <person name="Sun H."/>
            <person name="Kurtzman C.P."/>
            <person name="Blackwell M."/>
            <person name="Grigoriev I.V."/>
            <person name="Jeffries T.W."/>
        </authorList>
    </citation>
    <scope>NUCLEOTIDE SEQUENCE [LARGE SCALE GENOMIC DNA]</scope>
    <source>
        <strain evidence="8">DSM 1968</strain>
    </source>
</reference>
<accession>A0A1D2V8V9</accession>
<name>A0A1D2V8V9_9ASCO</name>
<feature type="transmembrane region" description="Helical" evidence="6">
    <location>
        <begin position="26"/>
        <end position="44"/>
    </location>
</feature>
<dbReference type="OrthoDB" id="30881at2759"/>
<gene>
    <name evidence="7" type="ORF">ASCRUDRAFT_73065</name>
</gene>
<dbReference type="EMBL" id="KV454500">
    <property type="protein sequence ID" value="ODV57883.1"/>
    <property type="molecule type" value="Genomic_DNA"/>
</dbReference>
<comment type="subcellular location">
    <subcellularLocation>
        <location evidence="1">Membrane</location>
        <topology evidence="1">Multi-pass membrane protein</topology>
    </subcellularLocation>
</comment>
<evidence type="ECO:0000256" key="1">
    <source>
        <dbReference type="ARBA" id="ARBA00004141"/>
    </source>
</evidence>
<keyword evidence="3 6" id="KW-0812">Transmembrane</keyword>
<dbReference type="Pfam" id="PF01940">
    <property type="entry name" value="DUF92"/>
    <property type="match status" value="1"/>
</dbReference>
<evidence type="ECO:0000256" key="5">
    <source>
        <dbReference type="ARBA" id="ARBA00023136"/>
    </source>
</evidence>
<feature type="transmembrane region" description="Helical" evidence="6">
    <location>
        <begin position="50"/>
        <end position="66"/>
    </location>
</feature>
<evidence type="ECO:0008006" key="9">
    <source>
        <dbReference type="Google" id="ProtNLM"/>
    </source>
</evidence>
<sequence>MISVYSYIFRALLLLSISYRTYKKQTLTNLGCFTALVTGLIHCFLLSSNLYILLVVWFFVSSTYFTKFKAQRKLKKLITVSITDNPQHKINHSARNHVQVIANSFTSTVLILAVYLSDLENRYVSSSQSVPSSKLYESLIIGIIANYSSVISDTWSSELGILSESSPILITNFKKCPPGTNGGVTFFGLASGVSGALSIAIISVGFLQFIFKDFTVLDGGARVLLVFSLIVLSGLFGTLLDSYMGATLQLSVASSDSHKIIESLNGEKISSLQKIENIKRVSGLDILSNNGVNYLMTLITSTTFMIIYYCFT</sequence>
<dbReference type="PANTHER" id="PTHR13353:SF5">
    <property type="entry name" value="TRANSMEMBRANE PROTEIN 19"/>
    <property type="match status" value="1"/>
</dbReference>
<dbReference type="GO" id="GO:0016020">
    <property type="term" value="C:membrane"/>
    <property type="evidence" value="ECO:0007669"/>
    <property type="project" value="UniProtKB-SubCell"/>
</dbReference>
<keyword evidence="5 6" id="KW-0472">Membrane</keyword>
<keyword evidence="8" id="KW-1185">Reference proteome</keyword>
<evidence type="ECO:0000256" key="6">
    <source>
        <dbReference type="SAM" id="Phobius"/>
    </source>
</evidence>
<dbReference type="AlphaFoldDB" id="A0A1D2V8V9"/>
<dbReference type="Proteomes" id="UP000095038">
    <property type="component" value="Unassembled WGS sequence"/>
</dbReference>
<evidence type="ECO:0000313" key="7">
    <source>
        <dbReference type="EMBL" id="ODV57883.1"/>
    </source>
</evidence>
<dbReference type="STRING" id="1344418.A0A1D2V8V9"/>
<keyword evidence="4 6" id="KW-1133">Transmembrane helix</keyword>
<feature type="transmembrane region" description="Helical" evidence="6">
    <location>
        <begin position="98"/>
        <end position="116"/>
    </location>
</feature>
<dbReference type="InParanoid" id="A0A1D2V8V9"/>
<feature type="transmembrane region" description="Helical" evidence="6">
    <location>
        <begin position="186"/>
        <end position="211"/>
    </location>
</feature>
<organism evidence="7 8">
    <name type="scientific">Ascoidea rubescens DSM 1968</name>
    <dbReference type="NCBI Taxonomy" id="1344418"/>
    <lineage>
        <taxon>Eukaryota</taxon>
        <taxon>Fungi</taxon>
        <taxon>Dikarya</taxon>
        <taxon>Ascomycota</taxon>
        <taxon>Saccharomycotina</taxon>
        <taxon>Saccharomycetes</taxon>
        <taxon>Ascoideaceae</taxon>
        <taxon>Ascoidea</taxon>
    </lineage>
</organism>
<comment type="similarity">
    <text evidence="2">Belongs to the TMEM19 family.</text>
</comment>
<proteinExistence type="inferred from homology"/>
<dbReference type="GeneID" id="30965787"/>
<feature type="transmembrane region" description="Helical" evidence="6">
    <location>
        <begin position="223"/>
        <end position="240"/>
    </location>
</feature>